<dbReference type="InterPro" id="IPR029063">
    <property type="entry name" value="SAM-dependent_MTases_sf"/>
</dbReference>
<gene>
    <name evidence="2" type="ORF">S01H1_15565</name>
</gene>
<comment type="caution">
    <text evidence="2">The sequence shown here is derived from an EMBL/GenBank/DDBJ whole genome shotgun (WGS) entry which is preliminary data.</text>
</comment>
<sequence>MDDKEVGKYWDENAENWIKLARMGYDRCRDLINSPAFFKMLPDIVNLNGLDIGCGEGYNTRIAAKKGAKITAIDISKRFIASAKESETQEGLGIKYQVASATELPFPNEFFDFAIATMSFMDIADTEKALSEAFRVVKPNGFFQFSITHPCFTISDLGWVRDGEGKRTGFIVSNYFKRSDGEIEEWIFGAAPKEMTD</sequence>
<reference evidence="2" key="1">
    <citation type="journal article" date="2014" name="Front. Microbiol.">
        <title>High frequency of phylogenetically diverse reductive dehalogenase-homologous genes in deep subseafloor sedimentary metagenomes.</title>
        <authorList>
            <person name="Kawai M."/>
            <person name="Futagami T."/>
            <person name="Toyoda A."/>
            <person name="Takaki Y."/>
            <person name="Nishi S."/>
            <person name="Hori S."/>
            <person name="Arai W."/>
            <person name="Tsubouchi T."/>
            <person name="Morono Y."/>
            <person name="Uchiyama I."/>
            <person name="Ito T."/>
            <person name="Fujiyama A."/>
            <person name="Inagaki F."/>
            <person name="Takami H."/>
        </authorList>
    </citation>
    <scope>NUCLEOTIDE SEQUENCE</scope>
    <source>
        <strain evidence="2">Expedition CK06-06</strain>
    </source>
</reference>
<proteinExistence type="predicted"/>
<dbReference type="PANTHER" id="PTHR43591">
    <property type="entry name" value="METHYLTRANSFERASE"/>
    <property type="match status" value="1"/>
</dbReference>
<feature type="domain" description="Methyltransferase type 11" evidence="1">
    <location>
        <begin position="50"/>
        <end position="143"/>
    </location>
</feature>
<dbReference type="EMBL" id="BARS01008128">
    <property type="protein sequence ID" value="GAF74352.1"/>
    <property type="molecule type" value="Genomic_DNA"/>
</dbReference>
<feature type="non-terminal residue" evidence="2">
    <location>
        <position position="197"/>
    </location>
</feature>
<dbReference type="CDD" id="cd02440">
    <property type="entry name" value="AdoMet_MTases"/>
    <property type="match status" value="1"/>
</dbReference>
<protein>
    <recommendedName>
        <fullName evidence="1">Methyltransferase type 11 domain-containing protein</fullName>
    </recommendedName>
</protein>
<accession>X0SEL7</accession>
<dbReference type="GO" id="GO:0008757">
    <property type="term" value="F:S-adenosylmethionine-dependent methyltransferase activity"/>
    <property type="evidence" value="ECO:0007669"/>
    <property type="project" value="InterPro"/>
</dbReference>
<dbReference type="Pfam" id="PF08241">
    <property type="entry name" value="Methyltransf_11"/>
    <property type="match status" value="1"/>
</dbReference>
<dbReference type="AlphaFoldDB" id="X0SEL7"/>
<evidence type="ECO:0000259" key="1">
    <source>
        <dbReference type="Pfam" id="PF08241"/>
    </source>
</evidence>
<dbReference type="InterPro" id="IPR013216">
    <property type="entry name" value="Methyltransf_11"/>
</dbReference>
<name>X0SEL7_9ZZZZ</name>
<dbReference type="Gene3D" id="3.40.50.150">
    <property type="entry name" value="Vaccinia Virus protein VP39"/>
    <property type="match status" value="1"/>
</dbReference>
<organism evidence="2">
    <name type="scientific">marine sediment metagenome</name>
    <dbReference type="NCBI Taxonomy" id="412755"/>
    <lineage>
        <taxon>unclassified sequences</taxon>
        <taxon>metagenomes</taxon>
        <taxon>ecological metagenomes</taxon>
    </lineage>
</organism>
<evidence type="ECO:0000313" key="2">
    <source>
        <dbReference type="EMBL" id="GAF74352.1"/>
    </source>
</evidence>
<dbReference type="SUPFAM" id="SSF53335">
    <property type="entry name" value="S-adenosyl-L-methionine-dependent methyltransferases"/>
    <property type="match status" value="1"/>
</dbReference>